<organism evidence="2">
    <name type="scientific">hydrothermal vent metagenome</name>
    <dbReference type="NCBI Taxonomy" id="652676"/>
    <lineage>
        <taxon>unclassified sequences</taxon>
        <taxon>metagenomes</taxon>
        <taxon>ecological metagenomes</taxon>
    </lineage>
</organism>
<dbReference type="PANTHER" id="PTHR37166:SF1">
    <property type="entry name" value="PROTEIN FLAG"/>
    <property type="match status" value="1"/>
</dbReference>
<feature type="region of interest" description="Disordered" evidence="1">
    <location>
        <begin position="1"/>
        <end position="50"/>
    </location>
</feature>
<proteinExistence type="predicted"/>
<keyword evidence="2" id="KW-0282">Flagellum</keyword>
<dbReference type="Gene3D" id="3.30.160.170">
    <property type="entry name" value="FlaG-like"/>
    <property type="match status" value="1"/>
</dbReference>
<evidence type="ECO:0000256" key="1">
    <source>
        <dbReference type="SAM" id="MobiDB-lite"/>
    </source>
</evidence>
<dbReference type="PANTHER" id="PTHR37166">
    <property type="entry name" value="PROTEIN FLAG"/>
    <property type="match status" value="1"/>
</dbReference>
<gene>
    <name evidence="2" type="ORF">MNB_SM-7-1536</name>
</gene>
<sequence>MDGIANVAKQQTQVNLAQDHAAKTDQISQTERNQATQESSNKKIEDENKKLFNNEKDVKKLVEDLNKEISLLNTTLRFGVDKSDVFYVSVIDKKTDKVIRRWPAEHAQSILPKMKEFTGMLFDTRG</sequence>
<dbReference type="Pfam" id="PF03646">
    <property type="entry name" value="FlaG"/>
    <property type="match status" value="1"/>
</dbReference>
<name>A0A1W1B9H3_9ZZZZ</name>
<dbReference type="InterPro" id="IPR035924">
    <property type="entry name" value="FlaG-like_sf"/>
</dbReference>
<protein>
    <submittedName>
        <fullName evidence="2">Possible flagellar protein</fullName>
    </submittedName>
</protein>
<evidence type="ECO:0000313" key="2">
    <source>
        <dbReference type="EMBL" id="SFV50166.1"/>
    </source>
</evidence>
<dbReference type="InterPro" id="IPR005186">
    <property type="entry name" value="FlaG"/>
</dbReference>
<keyword evidence="2" id="KW-0969">Cilium</keyword>
<keyword evidence="2" id="KW-0966">Cell projection</keyword>
<reference evidence="2" key="1">
    <citation type="submission" date="2016-10" db="EMBL/GenBank/DDBJ databases">
        <authorList>
            <person name="de Groot N.N."/>
        </authorList>
    </citation>
    <scope>NUCLEOTIDE SEQUENCE</scope>
</reference>
<feature type="compositionally biased region" description="Basic and acidic residues" evidence="1">
    <location>
        <begin position="40"/>
        <end position="50"/>
    </location>
</feature>
<dbReference type="SUPFAM" id="SSF160214">
    <property type="entry name" value="FlaG-like"/>
    <property type="match status" value="1"/>
</dbReference>
<dbReference type="EMBL" id="FPHB01000010">
    <property type="protein sequence ID" value="SFV50166.1"/>
    <property type="molecule type" value="Genomic_DNA"/>
</dbReference>
<accession>A0A1W1B9H3</accession>
<dbReference type="AlphaFoldDB" id="A0A1W1B9H3"/>
<feature type="compositionally biased region" description="Polar residues" evidence="1">
    <location>
        <begin position="25"/>
        <end position="39"/>
    </location>
</feature>